<keyword evidence="6" id="KW-0413">Isomerase</keyword>
<evidence type="ECO:0000256" key="5">
    <source>
        <dbReference type="ARBA" id="ARBA00022842"/>
    </source>
</evidence>
<dbReference type="SUPFAM" id="SSF53738">
    <property type="entry name" value="Phosphoglucomutase, first 3 domains"/>
    <property type="match status" value="1"/>
</dbReference>
<dbReference type="InterPro" id="IPR005844">
    <property type="entry name" value="A-D-PHexomutase_a/b/a-I"/>
</dbReference>
<dbReference type="EMBL" id="UINC01201899">
    <property type="protein sequence ID" value="SVE21447.1"/>
    <property type="molecule type" value="Genomic_DNA"/>
</dbReference>
<keyword evidence="3" id="KW-0597">Phosphoprotein</keyword>
<evidence type="ECO:0000256" key="3">
    <source>
        <dbReference type="ARBA" id="ARBA00022553"/>
    </source>
</evidence>
<dbReference type="GO" id="GO:0016868">
    <property type="term" value="F:intramolecular phosphotransferase activity"/>
    <property type="evidence" value="ECO:0007669"/>
    <property type="project" value="InterPro"/>
</dbReference>
<sequence>MNPYIFRKYDIRGVVETDFTPDVVTDLGRAFGTYVNREGGKRVSISGDIRLTTPRLIENFSQGLMETGITVLDMGIVPTPANYFSMFHIDVNGAVQITGSHNPPEFNGFKLSYKQGAFYGDQIQKLQELIENNDFESGNGSIEKVDIMTPYQIMMRKKIKIDKPLKVAID</sequence>
<dbReference type="Gene3D" id="3.40.120.10">
    <property type="entry name" value="Alpha-D-Glucose-1,6-Bisphosphate, subunit A, domain 3"/>
    <property type="match status" value="1"/>
</dbReference>
<evidence type="ECO:0000256" key="6">
    <source>
        <dbReference type="ARBA" id="ARBA00023235"/>
    </source>
</evidence>
<evidence type="ECO:0000256" key="2">
    <source>
        <dbReference type="ARBA" id="ARBA00010231"/>
    </source>
</evidence>
<dbReference type="GO" id="GO:0000287">
    <property type="term" value="F:magnesium ion binding"/>
    <property type="evidence" value="ECO:0007669"/>
    <property type="project" value="InterPro"/>
</dbReference>
<accession>A0A383BMS5</accession>
<keyword evidence="5" id="KW-0460">Magnesium</keyword>
<name>A0A383BMS5_9ZZZZ</name>
<comment type="cofactor">
    <cofactor evidence="1">
        <name>Mg(2+)</name>
        <dbReference type="ChEBI" id="CHEBI:18420"/>
    </cofactor>
</comment>
<dbReference type="PANTHER" id="PTHR43771">
    <property type="entry name" value="PHOSPHOMANNOMUTASE"/>
    <property type="match status" value="1"/>
</dbReference>
<dbReference type="PANTHER" id="PTHR43771:SF2">
    <property type="entry name" value="PHOSPHOMANNOMUTASE_PHOSPHOGLUCOMUTASE"/>
    <property type="match status" value="1"/>
</dbReference>
<dbReference type="GO" id="GO:0005975">
    <property type="term" value="P:carbohydrate metabolic process"/>
    <property type="evidence" value="ECO:0007669"/>
    <property type="project" value="InterPro"/>
</dbReference>
<dbReference type="Pfam" id="PF02878">
    <property type="entry name" value="PGM_PMM_I"/>
    <property type="match status" value="1"/>
</dbReference>
<evidence type="ECO:0000256" key="4">
    <source>
        <dbReference type="ARBA" id="ARBA00022723"/>
    </source>
</evidence>
<dbReference type="PROSITE" id="PS00710">
    <property type="entry name" value="PGM_PMM"/>
    <property type="match status" value="1"/>
</dbReference>
<organism evidence="8">
    <name type="scientific">marine metagenome</name>
    <dbReference type="NCBI Taxonomy" id="408172"/>
    <lineage>
        <taxon>unclassified sequences</taxon>
        <taxon>metagenomes</taxon>
        <taxon>ecological metagenomes</taxon>
    </lineage>
</organism>
<evidence type="ECO:0000259" key="7">
    <source>
        <dbReference type="Pfam" id="PF02878"/>
    </source>
</evidence>
<keyword evidence="4" id="KW-0479">Metal-binding</keyword>
<comment type="similarity">
    <text evidence="2">Belongs to the phosphohexose mutase family.</text>
</comment>
<feature type="non-terminal residue" evidence="8">
    <location>
        <position position="170"/>
    </location>
</feature>
<evidence type="ECO:0000256" key="1">
    <source>
        <dbReference type="ARBA" id="ARBA00001946"/>
    </source>
</evidence>
<dbReference type="AlphaFoldDB" id="A0A383BMS5"/>
<evidence type="ECO:0000313" key="8">
    <source>
        <dbReference type="EMBL" id="SVE21447.1"/>
    </source>
</evidence>
<gene>
    <name evidence="8" type="ORF">METZ01_LOCUS474301</name>
</gene>
<reference evidence="8" key="1">
    <citation type="submission" date="2018-05" db="EMBL/GenBank/DDBJ databases">
        <authorList>
            <person name="Lanie J.A."/>
            <person name="Ng W.-L."/>
            <person name="Kazmierczak K.M."/>
            <person name="Andrzejewski T.M."/>
            <person name="Davidsen T.M."/>
            <person name="Wayne K.J."/>
            <person name="Tettelin H."/>
            <person name="Glass J.I."/>
            <person name="Rusch D."/>
            <person name="Podicherti R."/>
            <person name="Tsui H.-C.T."/>
            <person name="Winkler M.E."/>
        </authorList>
    </citation>
    <scope>NUCLEOTIDE SEQUENCE</scope>
</reference>
<proteinExistence type="inferred from homology"/>
<dbReference type="InterPro" id="IPR016066">
    <property type="entry name" value="A-D-PHexomutase_CS"/>
</dbReference>
<protein>
    <recommendedName>
        <fullName evidence="7">Alpha-D-phosphohexomutase alpha/beta/alpha domain-containing protein</fullName>
    </recommendedName>
</protein>
<feature type="domain" description="Alpha-D-phosphohexomutase alpha/beta/alpha" evidence="7">
    <location>
        <begin position="5"/>
        <end position="135"/>
    </location>
</feature>
<dbReference type="InterPro" id="IPR016055">
    <property type="entry name" value="A-D-PHexomutase_a/b/a-I/II/III"/>
</dbReference>